<dbReference type="InterPro" id="IPR047084">
    <property type="entry name" value="GFAT_N"/>
</dbReference>
<evidence type="ECO:0000256" key="6">
    <source>
        <dbReference type="ARBA" id="ARBA00022576"/>
    </source>
</evidence>
<gene>
    <name evidence="12" type="primary">glmS</name>
    <name evidence="12" type="ORF">NCTC10138_00281</name>
</gene>
<evidence type="ECO:0000256" key="7">
    <source>
        <dbReference type="ARBA" id="ARBA00022679"/>
    </source>
</evidence>
<dbReference type="InterPro" id="IPR035466">
    <property type="entry name" value="GlmS/AgaS_SIS"/>
</dbReference>
<evidence type="ECO:0000313" key="13">
    <source>
        <dbReference type="Proteomes" id="UP000289841"/>
    </source>
</evidence>
<keyword evidence="7 12" id="KW-0808">Transferase</keyword>
<evidence type="ECO:0000256" key="9">
    <source>
        <dbReference type="ARBA" id="ARBA00022962"/>
    </source>
</evidence>
<dbReference type="GO" id="GO:0097367">
    <property type="term" value="F:carbohydrate derivative binding"/>
    <property type="evidence" value="ECO:0007669"/>
    <property type="project" value="InterPro"/>
</dbReference>
<sequence>MCGIVGYIGKNKDAKKVVLEGLKKLEYRGYDSAGITVYNEEKSEYEIYKDFGRVQKIVDLTKDVAKTSVSIGHTRWATHGKVTKDNAHPHYSDTKRFIIVHNGVIENYEELKNIYLKDLKFYSETDTEVIAKLIEEFSKNRNTCDAIMDTLKLLKGSYALLVIDTLDSDTIYVAKNKSPLVIGRSNEGVTIASDLMALVGYANEFFSLPDHTFVVANENQVKMFNLNHEEQKVTYQEIDLDESSADMGEYQHYMLKEIYEQPSVIRRVIQNYLTDQKEIIKSELINEIKNSDRVYVLAAGTSMHAGYVGKALIEELVNIPVEVHIASEFAYHMPLLTKNPFFILVSQSGETADLRACLLNIKNKGFKTLTITNVKTSTLAREADFYLELFAGPEIAVASTKAYIAQIAVFAILANKIALNSIDIKSELNRVAVAIEIFLENQEISILAHEKLTKQNCFYIGRGLDYYTSLEAALKLKEISYIQTEGFAAGELKHGTIALIEDKTPVIALISNKDIALNTRSNLKETNARGAETIIITLESLKHKDDEIVLNDVNSFLAPMLMVVPTQLLAYYAALERGLDIDKPRNLAKSVTVE</sequence>
<dbReference type="GO" id="GO:0006047">
    <property type="term" value="P:UDP-N-acetylglucosamine metabolic process"/>
    <property type="evidence" value="ECO:0007669"/>
    <property type="project" value="TreeGrafter"/>
</dbReference>
<accession>A0A449BBW7</accession>
<evidence type="ECO:0000256" key="2">
    <source>
        <dbReference type="ARBA" id="ARBA00004496"/>
    </source>
</evidence>
<evidence type="ECO:0000256" key="4">
    <source>
        <dbReference type="ARBA" id="ARBA00016090"/>
    </source>
</evidence>
<dbReference type="PROSITE" id="PS51464">
    <property type="entry name" value="SIS"/>
    <property type="match status" value="2"/>
</dbReference>
<evidence type="ECO:0000256" key="3">
    <source>
        <dbReference type="ARBA" id="ARBA00012916"/>
    </source>
</evidence>
<dbReference type="InterPro" id="IPR017932">
    <property type="entry name" value="GATase_2_dom"/>
</dbReference>
<dbReference type="Proteomes" id="UP000289841">
    <property type="component" value="Chromosome"/>
</dbReference>
<keyword evidence="13" id="KW-1185">Reference proteome</keyword>
<comment type="subcellular location">
    <subcellularLocation>
        <location evidence="2">Cytoplasm</location>
    </subcellularLocation>
</comment>
<comment type="catalytic activity">
    <reaction evidence="1">
        <text>D-fructose 6-phosphate + L-glutamine = D-glucosamine 6-phosphate + L-glutamate</text>
        <dbReference type="Rhea" id="RHEA:13237"/>
        <dbReference type="ChEBI" id="CHEBI:29985"/>
        <dbReference type="ChEBI" id="CHEBI:58359"/>
        <dbReference type="ChEBI" id="CHEBI:58725"/>
        <dbReference type="ChEBI" id="CHEBI:61527"/>
        <dbReference type="EC" id="2.6.1.16"/>
    </reaction>
</comment>
<dbReference type="FunFam" id="3.40.50.10490:FF:000022">
    <property type="entry name" value="Glutamine--fructose-6-phosphate aminotransferase [isomerizing]"/>
    <property type="match status" value="1"/>
</dbReference>
<dbReference type="STRING" id="1278311.GCA_000428705_00476"/>
<evidence type="ECO:0000259" key="11">
    <source>
        <dbReference type="PROSITE" id="PS51464"/>
    </source>
</evidence>
<dbReference type="GO" id="GO:0005829">
    <property type="term" value="C:cytosol"/>
    <property type="evidence" value="ECO:0007669"/>
    <property type="project" value="TreeGrafter"/>
</dbReference>
<dbReference type="CDD" id="cd05009">
    <property type="entry name" value="SIS_GlmS_GlmD_2"/>
    <property type="match status" value="1"/>
</dbReference>
<evidence type="ECO:0000259" key="10">
    <source>
        <dbReference type="PROSITE" id="PS51278"/>
    </source>
</evidence>
<evidence type="ECO:0000256" key="5">
    <source>
        <dbReference type="ARBA" id="ARBA00022490"/>
    </source>
</evidence>
<dbReference type="RefSeq" id="WP_026390150.1">
    <property type="nucleotide sequence ID" value="NZ_LR215048.1"/>
</dbReference>
<dbReference type="SUPFAM" id="SSF53697">
    <property type="entry name" value="SIS domain"/>
    <property type="match status" value="1"/>
</dbReference>
<keyword evidence="8" id="KW-0677">Repeat</keyword>
<dbReference type="Gene3D" id="3.60.20.10">
    <property type="entry name" value="Glutamine Phosphoribosylpyrophosphate, subunit 1, domain 1"/>
    <property type="match status" value="1"/>
</dbReference>
<dbReference type="FunFam" id="3.40.50.10490:FF:000001">
    <property type="entry name" value="Glutamine--fructose-6-phosphate aminotransferase [isomerizing]"/>
    <property type="match status" value="1"/>
</dbReference>
<dbReference type="InterPro" id="IPR005855">
    <property type="entry name" value="GFAT"/>
</dbReference>
<evidence type="ECO:0000256" key="8">
    <source>
        <dbReference type="ARBA" id="ARBA00022737"/>
    </source>
</evidence>
<dbReference type="OrthoDB" id="106547at2"/>
<dbReference type="EMBL" id="LR215048">
    <property type="protein sequence ID" value="VEU79928.1"/>
    <property type="molecule type" value="Genomic_DNA"/>
</dbReference>
<proteinExistence type="predicted"/>
<organism evidence="12 13">
    <name type="scientific">Haploplasma axanthum</name>
    <name type="common">Acholeplasma axanthum</name>
    <dbReference type="NCBI Taxonomy" id="29552"/>
    <lineage>
        <taxon>Bacteria</taxon>
        <taxon>Bacillati</taxon>
        <taxon>Mycoplasmatota</taxon>
        <taxon>Mollicutes</taxon>
        <taxon>Acholeplasmatales</taxon>
        <taxon>Acholeplasmataceae</taxon>
        <taxon>Haploplasma</taxon>
    </lineage>
</organism>
<dbReference type="KEGG" id="aaxa:NCTC10138_00281"/>
<keyword evidence="9" id="KW-0315">Glutamine amidotransferase</keyword>
<dbReference type="Gene3D" id="3.40.50.10490">
    <property type="entry name" value="Glucose-6-phosphate isomerase like protein, domain 1"/>
    <property type="match status" value="2"/>
</dbReference>
<evidence type="ECO:0000313" key="12">
    <source>
        <dbReference type="EMBL" id="VEU79928.1"/>
    </source>
</evidence>
<dbReference type="CDD" id="cd00714">
    <property type="entry name" value="GFAT"/>
    <property type="match status" value="1"/>
</dbReference>
<dbReference type="EC" id="2.6.1.16" evidence="3"/>
<name>A0A449BBW7_HAPAX</name>
<reference evidence="12 13" key="1">
    <citation type="submission" date="2019-01" db="EMBL/GenBank/DDBJ databases">
        <authorList>
            <consortium name="Pathogen Informatics"/>
        </authorList>
    </citation>
    <scope>NUCLEOTIDE SEQUENCE [LARGE SCALE GENOMIC DNA]</scope>
    <source>
        <strain evidence="12 13">NCTC10138</strain>
    </source>
</reference>
<dbReference type="InterPro" id="IPR046348">
    <property type="entry name" value="SIS_dom_sf"/>
</dbReference>
<dbReference type="Pfam" id="PF13522">
    <property type="entry name" value="GATase_6"/>
    <property type="match status" value="1"/>
</dbReference>
<dbReference type="InterPro" id="IPR029055">
    <property type="entry name" value="Ntn_hydrolases_N"/>
</dbReference>
<feature type="domain" description="Glutamine amidotransferase type-2" evidence="10">
    <location>
        <begin position="2"/>
        <end position="219"/>
    </location>
</feature>
<dbReference type="FunFam" id="3.60.20.10:FF:000006">
    <property type="entry name" value="Glutamine--fructose-6-phosphate aminotransferase [isomerizing]"/>
    <property type="match status" value="1"/>
</dbReference>
<dbReference type="GO" id="GO:0006487">
    <property type="term" value="P:protein N-linked glycosylation"/>
    <property type="evidence" value="ECO:0007669"/>
    <property type="project" value="TreeGrafter"/>
</dbReference>
<feature type="domain" description="SIS" evidence="11">
    <location>
        <begin position="284"/>
        <end position="427"/>
    </location>
</feature>
<dbReference type="GO" id="GO:0004360">
    <property type="term" value="F:glutamine-fructose-6-phosphate transaminase (isomerizing) activity"/>
    <property type="evidence" value="ECO:0007669"/>
    <property type="project" value="UniProtKB-EC"/>
</dbReference>
<protein>
    <recommendedName>
        <fullName evidence="4">Glutamine--fructose-6-phosphate aminotransferase [isomerizing]</fullName>
        <ecNumber evidence="3">2.6.1.16</ecNumber>
    </recommendedName>
</protein>
<keyword evidence="5" id="KW-0963">Cytoplasm</keyword>
<dbReference type="AlphaFoldDB" id="A0A449BBW7"/>
<keyword evidence="6 12" id="KW-0032">Aminotransferase</keyword>
<feature type="domain" description="SIS" evidence="11">
    <location>
        <begin position="447"/>
        <end position="584"/>
    </location>
</feature>
<dbReference type="InterPro" id="IPR035490">
    <property type="entry name" value="GlmS/FrlB_SIS"/>
</dbReference>
<dbReference type="SUPFAM" id="SSF56235">
    <property type="entry name" value="N-terminal nucleophile aminohydrolases (Ntn hydrolases)"/>
    <property type="match status" value="1"/>
</dbReference>
<dbReference type="PANTHER" id="PTHR10937:SF0">
    <property type="entry name" value="GLUTAMINE--FRUCTOSE-6-PHOSPHATE TRANSAMINASE (ISOMERIZING)"/>
    <property type="match status" value="1"/>
</dbReference>
<dbReference type="CDD" id="cd05008">
    <property type="entry name" value="SIS_GlmS_GlmD_1"/>
    <property type="match status" value="1"/>
</dbReference>
<dbReference type="PANTHER" id="PTHR10937">
    <property type="entry name" value="GLUCOSAMINE--FRUCTOSE-6-PHOSPHATE AMINOTRANSFERASE, ISOMERIZING"/>
    <property type="match status" value="1"/>
</dbReference>
<dbReference type="GO" id="GO:0006002">
    <property type="term" value="P:fructose 6-phosphate metabolic process"/>
    <property type="evidence" value="ECO:0007669"/>
    <property type="project" value="TreeGrafter"/>
</dbReference>
<dbReference type="NCBIfam" id="NF001484">
    <property type="entry name" value="PRK00331.1"/>
    <property type="match status" value="1"/>
</dbReference>
<dbReference type="NCBIfam" id="TIGR01135">
    <property type="entry name" value="glmS"/>
    <property type="match status" value="1"/>
</dbReference>
<evidence type="ECO:0000256" key="1">
    <source>
        <dbReference type="ARBA" id="ARBA00001031"/>
    </source>
</evidence>
<dbReference type="Pfam" id="PF01380">
    <property type="entry name" value="SIS"/>
    <property type="match status" value="2"/>
</dbReference>
<dbReference type="InterPro" id="IPR001347">
    <property type="entry name" value="SIS_dom"/>
</dbReference>
<dbReference type="PROSITE" id="PS51278">
    <property type="entry name" value="GATASE_TYPE_2"/>
    <property type="match status" value="1"/>
</dbReference>